<keyword evidence="4" id="KW-1185">Reference proteome</keyword>
<dbReference type="AlphaFoldDB" id="A0A6D2KDP2"/>
<feature type="compositionally biased region" description="Polar residues" evidence="1">
    <location>
        <begin position="247"/>
        <end position="260"/>
    </location>
</feature>
<feature type="region of interest" description="Disordered" evidence="1">
    <location>
        <begin position="237"/>
        <end position="263"/>
    </location>
</feature>
<dbReference type="PANTHER" id="PTHR44137:SF32">
    <property type="entry name" value="DNAJ HEAT SHOCK AMINO-TERMINAL DOMAIN PROTEIN"/>
    <property type="match status" value="1"/>
</dbReference>
<name>A0A6D2KDP2_9BRAS</name>
<feature type="compositionally biased region" description="Polar residues" evidence="1">
    <location>
        <begin position="150"/>
        <end position="163"/>
    </location>
</feature>
<dbReference type="PRINTS" id="PR00625">
    <property type="entry name" value="JDOMAIN"/>
</dbReference>
<evidence type="ECO:0000259" key="2">
    <source>
        <dbReference type="PROSITE" id="PS50076"/>
    </source>
</evidence>
<dbReference type="SUPFAM" id="SSF46565">
    <property type="entry name" value="Chaperone J-domain"/>
    <property type="match status" value="1"/>
</dbReference>
<proteinExistence type="predicted"/>
<evidence type="ECO:0000256" key="1">
    <source>
        <dbReference type="SAM" id="MobiDB-lite"/>
    </source>
</evidence>
<dbReference type="SMART" id="SM00271">
    <property type="entry name" value="DnaJ"/>
    <property type="match status" value="1"/>
</dbReference>
<dbReference type="CDD" id="cd06257">
    <property type="entry name" value="DnaJ"/>
    <property type="match status" value="1"/>
</dbReference>
<dbReference type="PROSITE" id="PS50076">
    <property type="entry name" value="DNAJ_2"/>
    <property type="match status" value="1"/>
</dbReference>
<gene>
    <name evidence="3" type="ORF">MERR_LOCUS42361</name>
</gene>
<evidence type="ECO:0000313" key="4">
    <source>
        <dbReference type="Proteomes" id="UP000467841"/>
    </source>
</evidence>
<dbReference type="InterPro" id="IPR001623">
    <property type="entry name" value="DnaJ_domain"/>
</dbReference>
<organism evidence="3 4">
    <name type="scientific">Microthlaspi erraticum</name>
    <dbReference type="NCBI Taxonomy" id="1685480"/>
    <lineage>
        <taxon>Eukaryota</taxon>
        <taxon>Viridiplantae</taxon>
        <taxon>Streptophyta</taxon>
        <taxon>Embryophyta</taxon>
        <taxon>Tracheophyta</taxon>
        <taxon>Spermatophyta</taxon>
        <taxon>Magnoliopsida</taxon>
        <taxon>eudicotyledons</taxon>
        <taxon>Gunneridae</taxon>
        <taxon>Pentapetalae</taxon>
        <taxon>rosids</taxon>
        <taxon>malvids</taxon>
        <taxon>Brassicales</taxon>
        <taxon>Brassicaceae</taxon>
        <taxon>Coluteocarpeae</taxon>
        <taxon>Microthlaspi</taxon>
    </lineage>
</organism>
<dbReference type="Pfam" id="PF00226">
    <property type="entry name" value="DnaJ"/>
    <property type="match status" value="1"/>
</dbReference>
<dbReference type="Pfam" id="PF23551">
    <property type="entry name" value="Zn_ribbon_20"/>
    <property type="match status" value="1"/>
</dbReference>
<dbReference type="OrthoDB" id="10250354at2759"/>
<feature type="compositionally biased region" description="Polar residues" evidence="1">
    <location>
        <begin position="287"/>
        <end position="297"/>
    </location>
</feature>
<dbReference type="InterPro" id="IPR036869">
    <property type="entry name" value="J_dom_sf"/>
</dbReference>
<feature type="compositionally biased region" description="Basic residues" evidence="1">
    <location>
        <begin position="167"/>
        <end position="181"/>
    </location>
</feature>
<dbReference type="Proteomes" id="UP000467841">
    <property type="component" value="Unassembled WGS sequence"/>
</dbReference>
<accession>A0A6D2KDP2</accession>
<dbReference type="PANTHER" id="PTHR44137">
    <property type="entry name" value="BNAC03G44070D PROTEIN"/>
    <property type="match status" value="1"/>
</dbReference>
<dbReference type="EMBL" id="CACVBM020001606">
    <property type="protein sequence ID" value="CAA7055125.1"/>
    <property type="molecule type" value="Genomic_DNA"/>
</dbReference>
<dbReference type="InterPro" id="IPR056988">
    <property type="entry name" value="Zn_ribbon_pln"/>
</dbReference>
<protein>
    <recommendedName>
        <fullName evidence="2">J domain-containing protein</fullName>
    </recommendedName>
</protein>
<sequence>MECNKDEAKRALDIAEKKLSQSDYDGAKRFVKKAETLYPNLDGLKQFLMMINVYIDGGKADWYGVLGIDDPLADDETVKKQYKKLALLLHPDKNKFKGAEGAFKLVSQAWCLLSDKVKRDDYDLKRKPKAATTNGMPKPPNANAHKPKEATTNGNQTARNGVDTSAKAKKPKPVPNPKKRASSSAKPKPAPAPTFWTMCNGCKTRGEYVKQRYLDKAIICPNCGHVFVATENTWIPSSAQQQRQRQSDQNKANGAASSSPFVGGTAKFFRPQVNFAMPGFNYPPSPQQCSAQNTSGANEKILKKPKTHHL</sequence>
<reference evidence="3" key="1">
    <citation type="submission" date="2020-01" db="EMBL/GenBank/DDBJ databases">
        <authorList>
            <person name="Mishra B."/>
        </authorList>
    </citation>
    <scope>NUCLEOTIDE SEQUENCE [LARGE SCALE GENOMIC DNA]</scope>
</reference>
<feature type="region of interest" description="Disordered" evidence="1">
    <location>
        <begin position="127"/>
        <end position="196"/>
    </location>
</feature>
<feature type="region of interest" description="Disordered" evidence="1">
    <location>
        <begin position="284"/>
        <end position="310"/>
    </location>
</feature>
<comment type="caution">
    <text evidence="3">The sequence shown here is derived from an EMBL/GenBank/DDBJ whole genome shotgun (WGS) entry which is preliminary data.</text>
</comment>
<evidence type="ECO:0000313" key="3">
    <source>
        <dbReference type="EMBL" id="CAA7055125.1"/>
    </source>
</evidence>
<feature type="domain" description="J" evidence="2">
    <location>
        <begin position="61"/>
        <end position="126"/>
    </location>
</feature>
<dbReference type="Gene3D" id="1.10.287.110">
    <property type="entry name" value="DnaJ domain"/>
    <property type="match status" value="1"/>
</dbReference>